<dbReference type="GeneID" id="98146289"/>
<dbReference type="Gene3D" id="3.90.1300.10">
    <property type="entry name" value="Amidase signature (AS) domain"/>
    <property type="match status" value="2"/>
</dbReference>
<accession>A0ABR4LRC4</accession>
<evidence type="ECO:0000256" key="1">
    <source>
        <dbReference type="ARBA" id="ARBA00009199"/>
    </source>
</evidence>
<dbReference type="PANTHER" id="PTHR46072">
    <property type="entry name" value="AMIDASE-RELATED-RELATED"/>
    <property type="match status" value="1"/>
</dbReference>
<proteinExistence type="inferred from homology"/>
<dbReference type="Pfam" id="PF01425">
    <property type="entry name" value="Amidase"/>
    <property type="match status" value="2"/>
</dbReference>
<dbReference type="RefSeq" id="XP_070886072.1">
    <property type="nucleotide sequence ID" value="XM_071031217.1"/>
</dbReference>
<name>A0ABR4LRC4_9EURO</name>
<gene>
    <name evidence="5" type="ORF">BJX67DRAFT_372231</name>
</gene>
<dbReference type="PANTHER" id="PTHR46072:SF3">
    <property type="entry name" value="AMIDASE"/>
    <property type="match status" value="1"/>
</dbReference>
<dbReference type="InterPro" id="IPR036928">
    <property type="entry name" value="AS_sf"/>
</dbReference>
<organism evidence="5 6">
    <name type="scientific">Aspergillus lucknowensis</name>
    <dbReference type="NCBI Taxonomy" id="176173"/>
    <lineage>
        <taxon>Eukaryota</taxon>
        <taxon>Fungi</taxon>
        <taxon>Dikarya</taxon>
        <taxon>Ascomycota</taxon>
        <taxon>Pezizomycotina</taxon>
        <taxon>Eurotiomycetes</taxon>
        <taxon>Eurotiomycetidae</taxon>
        <taxon>Eurotiales</taxon>
        <taxon>Aspergillaceae</taxon>
        <taxon>Aspergillus</taxon>
        <taxon>Aspergillus subgen. Nidulantes</taxon>
    </lineage>
</organism>
<keyword evidence="2" id="KW-0378">Hydrolase</keyword>
<feature type="domain" description="Amidase" evidence="4">
    <location>
        <begin position="391"/>
        <end position="495"/>
    </location>
</feature>
<evidence type="ECO:0000313" key="6">
    <source>
        <dbReference type="Proteomes" id="UP001610432"/>
    </source>
</evidence>
<feature type="compositionally biased region" description="Polar residues" evidence="3">
    <location>
        <begin position="319"/>
        <end position="329"/>
    </location>
</feature>
<comment type="similarity">
    <text evidence="1">Belongs to the amidase family.</text>
</comment>
<reference evidence="5 6" key="1">
    <citation type="submission" date="2024-07" db="EMBL/GenBank/DDBJ databases">
        <title>Section-level genome sequencing and comparative genomics of Aspergillus sections Usti and Cavernicolus.</title>
        <authorList>
            <consortium name="Lawrence Berkeley National Laboratory"/>
            <person name="Nybo J.L."/>
            <person name="Vesth T.C."/>
            <person name="Theobald S."/>
            <person name="Frisvad J.C."/>
            <person name="Larsen T.O."/>
            <person name="Kjaerboelling I."/>
            <person name="Rothschild-Mancinelli K."/>
            <person name="Lyhne E.K."/>
            <person name="Kogle M.E."/>
            <person name="Barry K."/>
            <person name="Clum A."/>
            <person name="Na H."/>
            <person name="Ledsgaard L."/>
            <person name="Lin J."/>
            <person name="Lipzen A."/>
            <person name="Kuo A."/>
            <person name="Riley R."/>
            <person name="Mondo S."/>
            <person name="Labutti K."/>
            <person name="Haridas S."/>
            <person name="Pangalinan J."/>
            <person name="Salamov A.A."/>
            <person name="Simmons B.A."/>
            <person name="Magnuson J.K."/>
            <person name="Chen J."/>
            <person name="Drula E."/>
            <person name="Henrissat B."/>
            <person name="Wiebenga A."/>
            <person name="Lubbers R.J."/>
            <person name="Gomes A.C."/>
            <person name="Macurrencykelacurrency M.R."/>
            <person name="Stajich J."/>
            <person name="Grigoriev I.V."/>
            <person name="Mortensen U.H."/>
            <person name="De Vries R.P."/>
            <person name="Baker S.E."/>
            <person name="Andersen M.R."/>
        </authorList>
    </citation>
    <scope>NUCLEOTIDE SEQUENCE [LARGE SCALE GENOMIC DNA]</scope>
    <source>
        <strain evidence="5 6">CBS 449.75</strain>
    </source>
</reference>
<evidence type="ECO:0000256" key="3">
    <source>
        <dbReference type="SAM" id="MobiDB-lite"/>
    </source>
</evidence>
<evidence type="ECO:0000259" key="4">
    <source>
        <dbReference type="Pfam" id="PF01425"/>
    </source>
</evidence>
<dbReference type="Proteomes" id="UP001610432">
    <property type="component" value="Unassembled WGS sequence"/>
</dbReference>
<evidence type="ECO:0000313" key="5">
    <source>
        <dbReference type="EMBL" id="KAL2867093.1"/>
    </source>
</evidence>
<keyword evidence="6" id="KW-1185">Reference proteome</keyword>
<protein>
    <submittedName>
        <fullName evidence="5">Amidase signature domain-containing protein</fullName>
    </submittedName>
</protein>
<dbReference type="InterPro" id="IPR023631">
    <property type="entry name" value="Amidase_dom"/>
</dbReference>
<feature type="domain" description="Amidase" evidence="4">
    <location>
        <begin position="89"/>
        <end position="316"/>
    </location>
</feature>
<dbReference type="EMBL" id="JBFXLQ010000021">
    <property type="protein sequence ID" value="KAL2867093.1"/>
    <property type="molecule type" value="Genomic_DNA"/>
</dbReference>
<dbReference type="SUPFAM" id="SSF75304">
    <property type="entry name" value="Amidase signature (AS) enzymes"/>
    <property type="match status" value="1"/>
</dbReference>
<evidence type="ECO:0000256" key="2">
    <source>
        <dbReference type="ARBA" id="ARBA00022801"/>
    </source>
</evidence>
<feature type="region of interest" description="Disordered" evidence="3">
    <location>
        <begin position="319"/>
        <end position="338"/>
    </location>
</feature>
<sequence length="507" mass="54892">MASTTPNTHEPNWQSITAERRAHLDALIPAEWKLDEGFKSSLPADGRLLQADPVRKSGILTEVELEITEKCSAGQLLLRLACGEVRSVDVTRAFCKRAAVAQQLTSCLTEHFFSRALERAQYLDDYLQREGKVVGPLHGLPISLKDTYCLEGIDTTAGYVSFLKNGPVKENSALVNLLLDLGAVLYVRTNIPQTLMTGDSDNNIYGRTLNPHNTALTAGGSTGGEGALIALRGSILGVGTDIAGSIRIPSLCCGLYGFKPTANRVPYGGQISGIPVGLPGIEPCAGPLAQSLDDIELFMTTVLNGETWKYDSTSISAPWNNNPDNSRSSLPPPPARPPWQYFTLSPPPDHISASGEPFVPSVAKRSSPLFTGPLPVPQDLDIFTKMAALHNVRQELTDSWRKTFTEYNLDVVLAPGAQNTAVEHDTYGWPPYTALWNLVDYPAIIVPYGNASAELDPEPMVMTDGVQPNYNPEAVNGMPCALQIVAPRFQDEKCLAAAKVIDRDIRA</sequence>
<dbReference type="PIRSF" id="PIRSF001221">
    <property type="entry name" value="Amidase_fungi"/>
    <property type="match status" value="1"/>
</dbReference>
<comment type="caution">
    <text evidence="5">The sequence shown here is derived from an EMBL/GenBank/DDBJ whole genome shotgun (WGS) entry which is preliminary data.</text>
</comment>